<gene>
    <name evidence="11" type="ORF">GTW51_03720</name>
</gene>
<dbReference type="RefSeq" id="WP_163042502.1">
    <property type="nucleotide sequence ID" value="NZ_JAAAMJ010000001.1"/>
</dbReference>
<dbReference type="Pfam" id="PF07536">
    <property type="entry name" value="HWE_HK"/>
    <property type="match status" value="1"/>
</dbReference>
<dbReference type="SMART" id="SM00911">
    <property type="entry name" value="HWE_HK"/>
    <property type="match status" value="1"/>
</dbReference>
<comment type="catalytic activity">
    <reaction evidence="1">
        <text>ATP + protein L-histidine = ADP + protein N-phospho-L-histidine.</text>
        <dbReference type="EC" id="2.7.13.3"/>
    </reaction>
</comment>
<evidence type="ECO:0000313" key="12">
    <source>
        <dbReference type="Proteomes" id="UP000476332"/>
    </source>
</evidence>
<name>A0A6L9MDS3_9HYPH</name>
<keyword evidence="9" id="KW-1133">Transmembrane helix</keyword>
<dbReference type="PROSITE" id="PS50885">
    <property type="entry name" value="HAMP"/>
    <property type="match status" value="1"/>
</dbReference>
<evidence type="ECO:0000256" key="3">
    <source>
        <dbReference type="ARBA" id="ARBA00012438"/>
    </source>
</evidence>
<comment type="subcellular location">
    <subcellularLocation>
        <location evidence="2">Membrane</location>
    </subcellularLocation>
</comment>
<dbReference type="Gene3D" id="3.30.565.10">
    <property type="entry name" value="Histidine kinase-like ATPase, C-terminal domain"/>
    <property type="match status" value="1"/>
</dbReference>
<keyword evidence="9" id="KW-0812">Transmembrane</keyword>
<evidence type="ECO:0000256" key="7">
    <source>
        <dbReference type="ARBA" id="ARBA00022777"/>
    </source>
</evidence>
<evidence type="ECO:0000256" key="2">
    <source>
        <dbReference type="ARBA" id="ARBA00004370"/>
    </source>
</evidence>
<evidence type="ECO:0000313" key="11">
    <source>
        <dbReference type="EMBL" id="NDV85806.1"/>
    </source>
</evidence>
<dbReference type="InterPro" id="IPR036890">
    <property type="entry name" value="HATPase_C_sf"/>
</dbReference>
<evidence type="ECO:0000256" key="5">
    <source>
        <dbReference type="ARBA" id="ARBA00022679"/>
    </source>
</evidence>
<dbReference type="EC" id="2.7.13.3" evidence="3"/>
<keyword evidence="9" id="KW-0472">Membrane</keyword>
<dbReference type="PANTHER" id="PTHR41523:SF7">
    <property type="entry name" value="HISTIDINE KINASE"/>
    <property type="match status" value="1"/>
</dbReference>
<reference evidence="11 12" key="1">
    <citation type="submission" date="2020-01" db="EMBL/GenBank/DDBJ databases">
        <title>Genomes of bacteria type strains.</title>
        <authorList>
            <person name="Chen J."/>
            <person name="Zhu S."/>
            <person name="Chen J."/>
        </authorList>
    </citation>
    <scope>NUCLEOTIDE SEQUENCE [LARGE SCALE GENOMIC DNA]</scope>
    <source>
        <strain evidence="11 12">KCTC 52919</strain>
    </source>
</reference>
<keyword evidence="8" id="KW-0067">ATP-binding</keyword>
<evidence type="ECO:0000256" key="1">
    <source>
        <dbReference type="ARBA" id="ARBA00000085"/>
    </source>
</evidence>
<dbReference type="InterPro" id="IPR011102">
    <property type="entry name" value="Sig_transdc_His_kinase_HWE"/>
</dbReference>
<protein>
    <recommendedName>
        <fullName evidence="3">histidine kinase</fullName>
        <ecNumber evidence="3">2.7.13.3</ecNumber>
    </recommendedName>
</protein>
<keyword evidence="12" id="KW-1185">Reference proteome</keyword>
<keyword evidence="7" id="KW-0418">Kinase</keyword>
<accession>A0A6L9MDS3</accession>
<dbReference type="InterPro" id="IPR003660">
    <property type="entry name" value="HAMP_dom"/>
</dbReference>
<evidence type="ECO:0000256" key="4">
    <source>
        <dbReference type="ARBA" id="ARBA00022553"/>
    </source>
</evidence>
<sequence length="530" mass="56643">MAHLVVFAVIVLIPALLFSAFLILQFSRQQEEIVTAQVNDTADIISSAIDREIYGMITTGRVLASSPALARGDLNGFRERTVAALAGTRTTAELIAPDLSVVVSTDGAATPVGQALGDTATIEMAFQTRRPEVSGVMFAESVGRFVFHVAVPVTGGTRVPYVLVLQKSVDALGAVIADRNLPSQWSAIIKDRQNRRVFAAITSDGQIQPQDGVSYDNPSIAETLGAASDDHIQGSMVSSLSGWATTVAVPNKVIIRPALRSWFMLVSAGLLLVAFSILLGVVFGRRIATPIRQLSKQAEAIGQGRPATIIQTDIAEIGEVSMVLAQASRDRREAEEQSRFLMREMTHRAKNQYALIAAIARRAAKESSDTTQLLATLSEALNSLARSADLLAGRGWESADINDLVLAQLKPFGADGDHITISGPKIWLNPTAAQTIGLALHELATNAAKYGSLSVAEGAVDVRWTMDEAFTLEWREAGGPPVAEPKRSGFGTLVIQKMTARGLGGEVDMEYAETGVVWKLVTPPEAVLTH</sequence>
<evidence type="ECO:0000256" key="8">
    <source>
        <dbReference type="ARBA" id="ARBA00022840"/>
    </source>
</evidence>
<feature type="transmembrane region" description="Helical" evidence="9">
    <location>
        <begin position="6"/>
        <end position="24"/>
    </location>
</feature>
<keyword evidence="6" id="KW-0547">Nucleotide-binding</keyword>
<feature type="transmembrane region" description="Helical" evidence="9">
    <location>
        <begin position="262"/>
        <end position="283"/>
    </location>
</feature>
<evidence type="ECO:0000259" key="10">
    <source>
        <dbReference type="PROSITE" id="PS50885"/>
    </source>
</evidence>
<dbReference type="Proteomes" id="UP000476332">
    <property type="component" value="Unassembled WGS sequence"/>
</dbReference>
<proteinExistence type="predicted"/>
<dbReference type="EMBL" id="JAAAMJ010000001">
    <property type="protein sequence ID" value="NDV85806.1"/>
    <property type="molecule type" value="Genomic_DNA"/>
</dbReference>
<organism evidence="11 12">
    <name type="scientific">Aurantimonas aggregata</name>
    <dbReference type="NCBI Taxonomy" id="2047720"/>
    <lineage>
        <taxon>Bacteria</taxon>
        <taxon>Pseudomonadati</taxon>
        <taxon>Pseudomonadota</taxon>
        <taxon>Alphaproteobacteria</taxon>
        <taxon>Hyphomicrobiales</taxon>
        <taxon>Aurantimonadaceae</taxon>
        <taxon>Aurantimonas</taxon>
    </lineage>
</organism>
<dbReference type="PANTHER" id="PTHR41523">
    <property type="entry name" value="TWO-COMPONENT SYSTEM SENSOR PROTEIN"/>
    <property type="match status" value="1"/>
</dbReference>
<keyword evidence="4" id="KW-0597">Phosphoprotein</keyword>
<dbReference type="AlphaFoldDB" id="A0A6L9MDS3"/>
<dbReference type="GO" id="GO:0004673">
    <property type="term" value="F:protein histidine kinase activity"/>
    <property type="evidence" value="ECO:0007669"/>
    <property type="project" value="UniProtKB-EC"/>
</dbReference>
<dbReference type="GO" id="GO:0007165">
    <property type="term" value="P:signal transduction"/>
    <property type="evidence" value="ECO:0007669"/>
    <property type="project" value="InterPro"/>
</dbReference>
<dbReference type="Gene3D" id="6.10.340.10">
    <property type="match status" value="1"/>
</dbReference>
<evidence type="ECO:0000256" key="6">
    <source>
        <dbReference type="ARBA" id="ARBA00022741"/>
    </source>
</evidence>
<evidence type="ECO:0000256" key="9">
    <source>
        <dbReference type="SAM" id="Phobius"/>
    </source>
</evidence>
<dbReference type="GO" id="GO:0016020">
    <property type="term" value="C:membrane"/>
    <property type="evidence" value="ECO:0007669"/>
    <property type="project" value="UniProtKB-SubCell"/>
</dbReference>
<dbReference type="GO" id="GO:0005524">
    <property type="term" value="F:ATP binding"/>
    <property type="evidence" value="ECO:0007669"/>
    <property type="project" value="UniProtKB-KW"/>
</dbReference>
<keyword evidence="5" id="KW-0808">Transferase</keyword>
<feature type="domain" description="HAMP" evidence="10">
    <location>
        <begin position="285"/>
        <end position="336"/>
    </location>
</feature>
<comment type="caution">
    <text evidence="11">The sequence shown here is derived from an EMBL/GenBank/DDBJ whole genome shotgun (WGS) entry which is preliminary data.</text>
</comment>